<feature type="region of interest" description="Disordered" evidence="1">
    <location>
        <begin position="1"/>
        <end position="24"/>
    </location>
</feature>
<evidence type="ECO:0000313" key="2">
    <source>
        <dbReference type="EMBL" id="GFQ95341.1"/>
    </source>
</evidence>
<comment type="caution">
    <text evidence="2">The sequence shown here is derived from an EMBL/GenBank/DDBJ whole genome shotgun (WGS) entry which is preliminary data.</text>
</comment>
<dbReference type="EMBL" id="BMAO01024438">
    <property type="protein sequence ID" value="GFQ95341.1"/>
    <property type="molecule type" value="Genomic_DNA"/>
</dbReference>
<proteinExistence type="predicted"/>
<accession>A0A8X6L4R3</accession>
<dbReference type="OrthoDB" id="6460328at2759"/>
<protein>
    <submittedName>
        <fullName evidence="2">Uncharacterized protein</fullName>
    </submittedName>
</protein>
<name>A0A8X6L4R3_TRICU</name>
<sequence>MLRCQRTTGISIEGGHRSISDEDELSGATCSTRKNLASVYYQITGGFSSGKNLVIGITLPLGMKVTDLEEAE</sequence>
<organism evidence="2 3">
    <name type="scientific">Trichonephila clavata</name>
    <name type="common">Joro spider</name>
    <name type="synonym">Nephila clavata</name>
    <dbReference type="NCBI Taxonomy" id="2740835"/>
    <lineage>
        <taxon>Eukaryota</taxon>
        <taxon>Metazoa</taxon>
        <taxon>Ecdysozoa</taxon>
        <taxon>Arthropoda</taxon>
        <taxon>Chelicerata</taxon>
        <taxon>Arachnida</taxon>
        <taxon>Araneae</taxon>
        <taxon>Araneomorphae</taxon>
        <taxon>Entelegynae</taxon>
        <taxon>Araneoidea</taxon>
        <taxon>Nephilidae</taxon>
        <taxon>Trichonephila</taxon>
    </lineage>
</organism>
<gene>
    <name evidence="2" type="ORF">TNCT_734981</name>
</gene>
<reference evidence="2" key="1">
    <citation type="submission" date="2020-07" db="EMBL/GenBank/DDBJ databases">
        <title>Multicomponent nature underlies the extraordinary mechanical properties of spider dragline silk.</title>
        <authorList>
            <person name="Kono N."/>
            <person name="Nakamura H."/>
            <person name="Mori M."/>
            <person name="Yoshida Y."/>
            <person name="Ohtoshi R."/>
            <person name="Malay A.D."/>
            <person name="Moran D.A.P."/>
            <person name="Tomita M."/>
            <person name="Numata K."/>
            <person name="Arakawa K."/>
        </authorList>
    </citation>
    <scope>NUCLEOTIDE SEQUENCE</scope>
</reference>
<dbReference type="AlphaFoldDB" id="A0A8X6L4R3"/>
<dbReference type="Proteomes" id="UP000887116">
    <property type="component" value="Unassembled WGS sequence"/>
</dbReference>
<evidence type="ECO:0000313" key="3">
    <source>
        <dbReference type="Proteomes" id="UP000887116"/>
    </source>
</evidence>
<keyword evidence="3" id="KW-1185">Reference proteome</keyword>
<feature type="compositionally biased region" description="Polar residues" evidence="1">
    <location>
        <begin position="1"/>
        <end position="10"/>
    </location>
</feature>
<evidence type="ECO:0000256" key="1">
    <source>
        <dbReference type="SAM" id="MobiDB-lite"/>
    </source>
</evidence>